<dbReference type="Proteomes" id="UP001150904">
    <property type="component" value="Unassembled WGS sequence"/>
</dbReference>
<dbReference type="InterPro" id="IPR035994">
    <property type="entry name" value="Nucleoside_phosphorylase_sf"/>
</dbReference>
<dbReference type="SUPFAM" id="SSF53167">
    <property type="entry name" value="Purine and uridine phosphorylases"/>
    <property type="match status" value="1"/>
</dbReference>
<accession>A0A9W9SXU1</accession>
<reference evidence="1" key="2">
    <citation type="journal article" date="2023" name="IMA Fungus">
        <title>Comparative genomic study of the Penicillium genus elucidates a diverse pangenome and 15 lateral gene transfer events.</title>
        <authorList>
            <person name="Petersen C."/>
            <person name="Sorensen T."/>
            <person name="Nielsen M.R."/>
            <person name="Sondergaard T.E."/>
            <person name="Sorensen J.L."/>
            <person name="Fitzpatrick D.A."/>
            <person name="Frisvad J.C."/>
            <person name="Nielsen K.L."/>
        </authorList>
    </citation>
    <scope>NUCLEOTIDE SEQUENCE</scope>
    <source>
        <strain evidence="1">IBT 15544</strain>
    </source>
</reference>
<dbReference type="EMBL" id="JAPQKR010000013">
    <property type="protein sequence ID" value="KAJ5202157.1"/>
    <property type="molecule type" value="Genomic_DNA"/>
</dbReference>
<dbReference type="GeneID" id="83181183"/>
<evidence type="ECO:0000313" key="1">
    <source>
        <dbReference type="EMBL" id="KAJ5202157.1"/>
    </source>
</evidence>
<feature type="non-terminal residue" evidence="1">
    <location>
        <position position="1"/>
    </location>
</feature>
<organism evidence="1 2">
    <name type="scientific">Penicillium cinerascens</name>
    <dbReference type="NCBI Taxonomy" id="70096"/>
    <lineage>
        <taxon>Eukaryota</taxon>
        <taxon>Fungi</taxon>
        <taxon>Dikarya</taxon>
        <taxon>Ascomycota</taxon>
        <taxon>Pezizomycotina</taxon>
        <taxon>Eurotiomycetes</taxon>
        <taxon>Eurotiomycetidae</taxon>
        <taxon>Eurotiales</taxon>
        <taxon>Aspergillaceae</taxon>
        <taxon>Penicillium</taxon>
    </lineage>
</organism>
<dbReference type="RefSeq" id="XP_058308073.1">
    <property type="nucleotide sequence ID" value="XM_058453882.1"/>
</dbReference>
<reference evidence="1" key="1">
    <citation type="submission" date="2022-12" db="EMBL/GenBank/DDBJ databases">
        <authorList>
            <person name="Petersen C."/>
        </authorList>
    </citation>
    <scope>NUCLEOTIDE SEQUENCE</scope>
    <source>
        <strain evidence="1">IBT 15544</strain>
    </source>
</reference>
<name>A0A9W9SXU1_9EURO</name>
<dbReference type="InterPro" id="IPR053137">
    <property type="entry name" value="NLR-like"/>
</dbReference>
<gene>
    <name evidence="1" type="ORF">N7498_006820</name>
</gene>
<comment type="caution">
    <text evidence="1">The sequence shown here is derived from an EMBL/GenBank/DDBJ whole genome shotgun (WGS) entry which is preliminary data.</text>
</comment>
<keyword evidence="2" id="KW-1185">Reference proteome</keyword>
<dbReference type="Gene3D" id="3.40.50.1580">
    <property type="entry name" value="Nucleoside phosphorylase domain"/>
    <property type="match status" value="1"/>
</dbReference>
<dbReference type="GO" id="GO:0009116">
    <property type="term" value="P:nucleoside metabolic process"/>
    <property type="evidence" value="ECO:0007669"/>
    <property type="project" value="InterPro"/>
</dbReference>
<dbReference type="AlphaFoldDB" id="A0A9W9SXU1"/>
<dbReference type="OrthoDB" id="1577640at2759"/>
<protein>
    <submittedName>
        <fullName evidence="1">Nucleoside phosphorylase domain-containing protein</fullName>
    </submittedName>
</protein>
<sequence length="104" mass="11119">IYALLVETAATKLMLNKIHPPLPRLLIDQNIYIFGNIGEHNVVITTLPTSVYGTTSAATLLSSFHAIRFGLIVSIGGGVPSSYVDIRLGDIVVSQPTETSRGVI</sequence>
<evidence type="ECO:0000313" key="2">
    <source>
        <dbReference type="Proteomes" id="UP001150904"/>
    </source>
</evidence>
<dbReference type="PANTHER" id="PTHR46082:SF11">
    <property type="entry name" value="AAA+ ATPASE DOMAIN-CONTAINING PROTEIN-RELATED"/>
    <property type="match status" value="1"/>
</dbReference>
<dbReference type="PANTHER" id="PTHR46082">
    <property type="entry name" value="ATP/GTP-BINDING PROTEIN-RELATED"/>
    <property type="match status" value="1"/>
</dbReference>
<proteinExistence type="predicted"/>
<dbReference type="GO" id="GO:0003824">
    <property type="term" value="F:catalytic activity"/>
    <property type="evidence" value="ECO:0007669"/>
    <property type="project" value="InterPro"/>
</dbReference>